<comment type="caution">
    <text evidence="1">The sequence shown here is derived from an EMBL/GenBank/DDBJ whole genome shotgun (WGS) entry which is preliminary data.</text>
</comment>
<gene>
    <name evidence="1" type="ORF">JOF36_005935</name>
</gene>
<sequence length="115" mass="12840">MTARWPLPGDRAVDRARQVAHEYRKALLNTDPAACAVIDDAAVKVGEEWVLPQVDQYYDDDRITVAEAALLTGRSVRWVYAWVAEKRAERAHVGPDKLIRVKVAAVRDAADRVAC</sequence>
<protein>
    <recommendedName>
        <fullName evidence="3">Helix-turn-helix domain-containing protein</fullName>
    </recommendedName>
</protein>
<name>A0ABS4W3H3_9PSEU</name>
<dbReference type="RefSeq" id="WP_210033330.1">
    <property type="nucleotide sequence ID" value="NZ_JAGINU010000001.1"/>
</dbReference>
<dbReference type="Proteomes" id="UP001519295">
    <property type="component" value="Unassembled WGS sequence"/>
</dbReference>
<evidence type="ECO:0000313" key="1">
    <source>
        <dbReference type="EMBL" id="MBP2370239.1"/>
    </source>
</evidence>
<organism evidence="1 2">
    <name type="scientific">Pseudonocardia parietis</name>
    <dbReference type="NCBI Taxonomy" id="570936"/>
    <lineage>
        <taxon>Bacteria</taxon>
        <taxon>Bacillati</taxon>
        <taxon>Actinomycetota</taxon>
        <taxon>Actinomycetes</taxon>
        <taxon>Pseudonocardiales</taxon>
        <taxon>Pseudonocardiaceae</taxon>
        <taxon>Pseudonocardia</taxon>
    </lineage>
</organism>
<dbReference type="EMBL" id="JAGINU010000001">
    <property type="protein sequence ID" value="MBP2370239.1"/>
    <property type="molecule type" value="Genomic_DNA"/>
</dbReference>
<reference evidence="1 2" key="1">
    <citation type="submission" date="2021-03" db="EMBL/GenBank/DDBJ databases">
        <title>Sequencing the genomes of 1000 actinobacteria strains.</title>
        <authorList>
            <person name="Klenk H.-P."/>
        </authorList>
    </citation>
    <scope>NUCLEOTIDE SEQUENCE [LARGE SCALE GENOMIC DNA]</scope>
    <source>
        <strain evidence="1 2">DSM 45256</strain>
    </source>
</reference>
<evidence type="ECO:0000313" key="2">
    <source>
        <dbReference type="Proteomes" id="UP001519295"/>
    </source>
</evidence>
<proteinExistence type="predicted"/>
<evidence type="ECO:0008006" key="3">
    <source>
        <dbReference type="Google" id="ProtNLM"/>
    </source>
</evidence>
<keyword evidence="2" id="KW-1185">Reference proteome</keyword>
<accession>A0ABS4W3H3</accession>